<feature type="active site" evidence="11">
    <location>
        <position position="129"/>
    </location>
</feature>
<evidence type="ECO:0000313" key="16">
    <source>
        <dbReference type="Proteomes" id="UP001148786"/>
    </source>
</evidence>
<keyword evidence="5" id="KW-0833">Ubl conjugation pathway</keyword>
<feature type="compositionally biased region" description="Low complexity" evidence="13">
    <location>
        <begin position="421"/>
        <end position="435"/>
    </location>
</feature>
<evidence type="ECO:0000256" key="13">
    <source>
        <dbReference type="SAM" id="MobiDB-lite"/>
    </source>
</evidence>
<dbReference type="GO" id="GO:0016579">
    <property type="term" value="P:protein deubiquitination"/>
    <property type="evidence" value="ECO:0007669"/>
    <property type="project" value="InterPro"/>
</dbReference>
<dbReference type="PROSITE" id="PS50330">
    <property type="entry name" value="UIM"/>
    <property type="match status" value="1"/>
</dbReference>
<dbReference type="Pfam" id="PF02099">
    <property type="entry name" value="Josephin"/>
    <property type="match status" value="1"/>
</dbReference>
<sequence>MAGFEPLIPHIYHEKQQAGSMLCAQHALNSLLQGNYFTAPDLSDIARNLDDLEESYDDDNNGNTSTNMDDTGFFSVQVLDNALKSYTMEKRINAPVPRTPTHWFTLRRFGNAAANVDLDDGNGHWFNLNSFLKAPEWVGKLYLGMVLQQSEAEGYSVFAVTQADPETPLALPRTQADIIASALPSPNSSSIFHNPHMATSTMERKIQDAEDDRFSDEDYELQAALQASLMTTATEPVPSFSTSFQPSHSSFSAVPDSGSRTPQTSLPHAAEPVPELPGHVDVDPVTAGIERNRVLLQRMKEQQEHAQREMWSDADLTPEEQAALEERRARRRRQEEEEEEELQRAIAESERLAREHSEQRQTSLARDDEPSAAPSSLPGFSSTYRAYDDGDAELQAALRASLGHMPGAPQQGLERTSSQLTDVTDTDSTMSDSTTGLEQPNPDVASAQAPSLDDIRRARLARFGQ</sequence>
<comment type="caution">
    <text evidence="12">Lacks conserved residue(s) required for the propagation of feature annotation.</text>
</comment>
<dbReference type="Gene3D" id="6.10.140.100">
    <property type="match status" value="1"/>
</dbReference>
<evidence type="ECO:0000256" key="6">
    <source>
        <dbReference type="ARBA" id="ARBA00022801"/>
    </source>
</evidence>
<evidence type="ECO:0000256" key="9">
    <source>
        <dbReference type="ARBA" id="ARBA00023163"/>
    </source>
</evidence>
<evidence type="ECO:0000259" key="14">
    <source>
        <dbReference type="PROSITE" id="PS50957"/>
    </source>
</evidence>
<evidence type="ECO:0000256" key="5">
    <source>
        <dbReference type="ARBA" id="ARBA00022786"/>
    </source>
</evidence>
<evidence type="ECO:0000256" key="7">
    <source>
        <dbReference type="ARBA" id="ARBA00022807"/>
    </source>
</evidence>
<evidence type="ECO:0000256" key="12">
    <source>
        <dbReference type="PROSITE-ProRule" id="PRU00331"/>
    </source>
</evidence>
<accession>A0A9W8N152</accession>
<feature type="compositionally biased region" description="Low complexity" evidence="13">
    <location>
        <begin position="239"/>
        <end position="252"/>
    </location>
</feature>
<gene>
    <name evidence="15" type="ORF">NLJ89_g870</name>
</gene>
<dbReference type="SMART" id="SM01246">
    <property type="entry name" value="Josephin"/>
    <property type="match status" value="1"/>
</dbReference>
<keyword evidence="10" id="KW-0539">Nucleus</keyword>
<comment type="caution">
    <text evidence="15">The sequence shown here is derived from an EMBL/GenBank/DDBJ whole genome shotgun (WGS) entry which is preliminary data.</text>
</comment>
<dbReference type="GO" id="GO:0004843">
    <property type="term" value="F:cysteine-type deubiquitinase activity"/>
    <property type="evidence" value="ECO:0007669"/>
    <property type="project" value="UniProtKB-EC"/>
</dbReference>
<keyword evidence="16" id="KW-1185">Reference proteome</keyword>
<evidence type="ECO:0000256" key="11">
    <source>
        <dbReference type="PIRSR" id="PIRSR633865-1"/>
    </source>
</evidence>
<dbReference type="GO" id="GO:0006508">
    <property type="term" value="P:proteolysis"/>
    <property type="evidence" value="ECO:0007669"/>
    <property type="project" value="UniProtKB-KW"/>
</dbReference>
<name>A0A9W8N152_9AGAR</name>
<feature type="active site" description="Proton acceptor" evidence="11">
    <location>
        <position position="102"/>
    </location>
</feature>
<dbReference type="SMART" id="SM00726">
    <property type="entry name" value="UIM"/>
    <property type="match status" value="3"/>
</dbReference>
<feature type="compositionally biased region" description="Basic and acidic residues" evidence="13">
    <location>
        <begin position="300"/>
        <end position="311"/>
    </location>
</feature>
<evidence type="ECO:0000256" key="10">
    <source>
        <dbReference type="ARBA" id="ARBA00023242"/>
    </source>
</evidence>
<feature type="domain" description="Josephin" evidence="14">
    <location>
        <begin position="8"/>
        <end position="175"/>
    </location>
</feature>
<comment type="subcellular location">
    <subcellularLocation>
        <location evidence="2">Nucleus</location>
    </subcellularLocation>
</comment>
<organism evidence="15 16">
    <name type="scientific">Agrocybe chaxingu</name>
    <dbReference type="NCBI Taxonomy" id="84603"/>
    <lineage>
        <taxon>Eukaryota</taxon>
        <taxon>Fungi</taxon>
        <taxon>Dikarya</taxon>
        <taxon>Basidiomycota</taxon>
        <taxon>Agaricomycotina</taxon>
        <taxon>Agaricomycetes</taxon>
        <taxon>Agaricomycetidae</taxon>
        <taxon>Agaricales</taxon>
        <taxon>Agaricineae</taxon>
        <taxon>Strophariaceae</taxon>
        <taxon>Agrocybe</taxon>
    </lineage>
</organism>
<dbReference type="EMBL" id="JANKHO010000040">
    <property type="protein sequence ID" value="KAJ3516838.1"/>
    <property type="molecule type" value="Genomic_DNA"/>
</dbReference>
<dbReference type="Proteomes" id="UP001148786">
    <property type="component" value="Unassembled WGS sequence"/>
</dbReference>
<dbReference type="GO" id="GO:0005634">
    <property type="term" value="C:nucleus"/>
    <property type="evidence" value="ECO:0007669"/>
    <property type="project" value="UniProtKB-SubCell"/>
</dbReference>
<dbReference type="AlphaFoldDB" id="A0A9W8N152"/>
<dbReference type="PANTHER" id="PTHR14159:SF0">
    <property type="entry name" value="ATAXIN-3-RELATED"/>
    <property type="match status" value="1"/>
</dbReference>
<proteinExistence type="predicted"/>
<keyword evidence="6" id="KW-0378">Hydrolase</keyword>
<feature type="compositionally biased region" description="Basic and acidic residues" evidence="13">
    <location>
        <begin position="347"/>
        <end position="369"/>
    </location>
</feature>
<evidence type="ECO:0000256" key="4">
    <source>
        <dbReference type="ARBA" id="ARBA00022670"/>
    </source>
</evidence>
<dbReference type="InterPro" id="IPR006155">
    <property type="entry name" value="Josephin"/>
</dbReference>
<keyword evidence="4" id="KW-0645">Protease</keyword>
<dbReference type="Gene3D" id="3.90.70.40">
    <property type="match status" value="1"/>
</dbReference>
<dbReference type="PANTHER" id="PTHR14159">
    <property type="entry name" value="ATAXIN-3-RELATED"/>
    <property type="match status" value="1"/>
</dbReference>
<protein>
    <recommendedName>
        <fullName evidence="3">ubiquitinyl hydrolase 1</fullName>
        <ecNumber evidence="3">3.4.19.12</ecNumber>
    </recommendedName>
</protein>
<dbReference type="Pfam" id="PF23625">
    <property type="entry name" value="UIM_2"/>
    <property type="match status" value="3"/>
</dbReference>
<dbReference type="PROSITE" id="PS50957">
    <property type="entry name" value="JOSEPHIN"/>
    <property type="match status" value="1"/>
</dbReference>
<dbReference type="InterPro" id="IPR003903">
    <property type="entry name" value="UIM_dom"/>
</dbReference>
<keyword evidence="7" id="KW-0788">Thiol protease</keyword>
<dbReference type="Gene3D" id="1.10.287.10">
    <property type="entry name" value="S15/NS1, RNA-binding"/>
    <property type="match status" value="1"/>
</dbReference>
<reference evidence="15" key="1">
    <citation type="submission" date="2022-07" db="EMBL/GenBank/DDBJ databases">
        <title>Genome Sequence of Agrocybe chaxingu.</title>
        <authorList>
            <person name="Buettner E."/>
        </authorList>
    </citation>
    <scope>NUCLEOTIDE SEQUENCE</scope>
    <source>
        <strain evidence="15">MP-N11</strain>
    </source>
</reference>
<keyword evidence="8" id="KW-0805">Transcription regulation</keyword>
<comment type="catalytic activity">
    <reaction evidence="1">
        <text>Thiol-dependent hydrolysis of ester, thioester, amide, peptide and isopeptide bonds formed by the C-terminal Gly of ubiquitin (a 76-residue protein attached to proteins as an intracellular targeting signal).</text>
        <dbReference type="EC" id="3.4.19.12"/>
    </reaction>
</comment>
<evidence type="ECO:0000256" key="2">
    <source>
        <dbReference type="ARBA" id="ARBA00004123"/>
    </source>
</evidence>
<feature type="active site" description="Nucleophile" evidence="11">
    <location>
        <position position="23"/>
    </location>
</feature>
<evidence type="ECO:0000256" key="1">
    <source>
        <dbReference type="ARBA" id="ARBA00000707"/>
    </source>
</evidence>
<evidence type="ECO:0000256" key="8">
    <source>
        <dbReference type="ARBA" id="ARBA00023015"/>
    </source>
</evidence>
<feature type="region of interest" description="Disordered" evidence="13">
    <location>
        <begin position="300"/>
        <end position="465"/>
    </location>
</feature>
<evidence type="ECO:0000256" key="3">
    <source>
        <dbReference type="ARBA" id="ARBA00012759"/>
    </source>
</evidence>
<dbReference type="OrthoDB" id="10063692at2759"/>
<dbReference type="InterPro" id="IPR033865">
    <property type="entry name" value="Ataxin-3"/>
</dbReference>
<dbReference type="EC" id="3.4.19.12" evidence="3"/>
<evidence type="ECO:0000313" key="15">
    <source>
        <dbReference type="EMBL" id="KAJ3516838.1"/>
    </source>
</evidence>
<keyword evidence="9" id="KW-0804">Transcription</keyword>
<feature type="region of interest" description="Disordered" evidence="13">
    <location>
        <begin position="236"/>
        <end position="285"/>
    </location>
</feature>